<dbReference type="InterPro" id="IPR050738">
    <property type="entry name" value="Sulfatase"/>
</dbReference>
<organism evidence="6 7">
    <name type="scientific">SAR92 clade bacterium</name>
    <dbReference type="NCBI Taxonomy" id="2315479"/>
    <lineage>
        <taxon>Bacteria</taxon>
        <taxon>Pseudomonadati</taxon>
        <taxon>Pseudomonadota</taxon>
        <taxon>Gammaproteobacteria</taxon>
        <taxon>Cellvibrionales</taxon>
        <taxon>Porticoccaceae</taxon>
        <taxon>SAR92 clade</taxon>
    </lineage>
</organism>
<evidence type="ECO:0000256" key="1">
    <source>
        <dbReference type="ARBA" id="ARBA00008779"/>
    </source>
</evidence>
<evidence type="ECO:0000313" key="6">
    <source>
        <dbReference type="EMBL" id="RZO02778.1"/>
    </source>
</evidence>
<gene>
    <name evidence="6" type="ORF">EVB02_04430</name>
</gene>
<comment type="similarity">
    <text evidence="1">Belongs to the sulfatase family.</text>
</comment>
<keyword evidence="4" id="KW-0106">Calcium</keyword>
<evidence type="ECO:0000256" key="2">
    <source>
        <dbReference type="ARBA" id="ARBA00022723"/>
    </source>
</evidence>
<keyword evidence="3" id="KW-0378">Hydrolase</keyword>
<dbReference type="PROSITE" id="PS00523">
    <property type="entry name" value="SULFATASE_1"/>
    <property type="match status" value="1"/>
</dbReference>
<evidence type="ECO:0000256" key="3">
    <source>
        <dbReference type="ARBA" id="ARBA00022801"/>
    </source>
</evidence>
<dbReference type="Pfam" id="PF00884">
    <property type="entry name" value="Sulfatase"/>
    <property type="match status" value="1"/>
</dbReference>
<proteinExistence type="inferred from homology"/>
<dbReference type="PANTHER" id="PTHR42693:SF53">
    <property type="entry name" value="ENDO-4-O-SULFATASE"/>
    <property type="match status" value="1"/>
</dbReference>
<name>A0A520LJM9_9GAMM</name>
<evidence type="ECO:0000259" key="5">
    <source>
        <dbReference type="Pfam" id="PF00884"/>
    </source>
</evidence>
<dbReference type="AlphaFoldDB" id="A0A520LJM9"/>
<dbReference type="Gene3D" id="3.40.720.10">
    <property type="entry name" value="Alkaline Phosphatase, subunit A"/>
    <property type="match status" value="1"/>
</dbReference>
<accession>A0A520LJM9</accession>
<sequence>MKLAFIILIKVATINLLFSAGALAKPNVILIFVDDLGYCDSEIYGCENVPTPNLKKLAQDGVSFASGYVTSPVCSPSRASLLTGKYQQRFGHEFLPDALPNTGLPESEITLANKLQSLDYYTGMVGKWHLGSANQFHPINRGFNSFFGLLSSGSDYLDPTRPDAKIISRLWRGLNAPVQKEGDPWLGRDRDTIFINKKKIVEESYLTDAFTREAVTFIKEHKSKPFFLYLPYTAPHGPLQTTQRYYDQFDDVENENQRVYASMISALDIGVGEILKTLEKLNLSENTLIILMSDNGAGVADYGSNSPLRLGKHTLFEGGVRVPFVMRWPNQLERGLLYKNPVSALDIFPTVLNAAGGKASSLDLDGVDLLPFLKGEKADKPHQTFYWRNSPNWAIRDGNYKLINAGGINWLYDLTVDLGEKNNIASEYPNVVERLTIKFNEWDAKNIEPSWPPYSAKTHSALKVDGVPIKWTL</sequence>
<evidence type="ECO:0000256" key="4">
    <source>
        <dbReference type="ARBA" id="ARBA00022837"/>
    </source>
</evidence>
<comment type="caution">
    <text evidence="6">The sequence shown here is derived from an EMBL/GenBank/DDBJ whole genome shotgun (WGS) entry which is preliminary data.</text>
</comment>
<keyword evidence="2" id="KW-0479">Metal-binding</keyword>
<dbReference type="GO" id="GO:0046872">
    <property type="term" value="F:metal ion binding"/>
    <property type="evidence" value="ECO:0007669"/>
    <property type="project" value="UniProtKB-KW"/>
</dbReference>
<reference evidence="6 7" key="1">
    <citation type="submission" date="2019-02" db="EMBL/GenBank/DDBJ databases">
        <title>Prokaryotic population dynamics and viral predation in marine succession experiment using metagenomics: the confinement effect.</title>
        <authorList>
            <person name="Haro-Moreno J.M."/>
            <person name="Rodriguez-Valera F."/>
            <person name="Lopez-Perez M."/>
        </authorList>
    </citation>
    <scope>NUCLEOTIDE SEQUENCE [LARGE SCALE GENOMIC DNA]</scope>
    <source>
        <strain evidence="6">MED-G169</strain>
    </source>
</reference>
<dbReference type="InterPro" id="IPR000917">
    <property type="entry name" value="Sulfatase_N"/>
</dbReference>
<dbReference type="Gene3D" id="3.30.1120.10">
    <property type="match status" value="1"/>
</dbReference>
<dbReference type="InterPro" id="IPR024607">
    <property type="entry name" value="Sulfatase_CS"/>
</dbReference>
<dbReference type="EMBL" id="SHBO01000073">
    <property type="protein sequence ID" value="RZO02778.1"/>
    <property type="molecule type" value="Genomic_DNA"/>
</dbReference>
<dbReference type="InterPro" id="IPR017850">
    <property type="entry name" value="Alkaline_phosphatase_core_sf"/>
</dbReference>
<dbReference type="Proteomes" id="UP000318148">
    <property type="component" value="Unassembled WGS sequence"/>
</dbReference>
<dbReference type="PANTHER" id="PTHR42693">
    <property type="entry name" value="ARYLSULFATASE FAMILY MEMBER"/>
    <property type="match status" value="1"/>
</dbReference>
<dbReference type="SUPFAM" id="SSF53649">
    <property type="entry name" value="Alkaline phosphatase-like"/>
    <property type="match status" value="1"/>
</dbReference>
<protein>
    <recommendedName>
        <fullName evidence="5">Sulfatase N-terminal domain-containing protein</fullName>
    </recommendedName>
</protein>
<feature type="domain" description="Sulfatase N-terminal" evidence="5">
    <location>
        <begin position="26"/>
        <end position="356"/>
    </location>
</feature>
<evidence type="ECO:0000313" key="7">
    <source>
        <dbReference type="Proteomes" id="UP000318148"/>
    </source>
</evidence>
<dbReference type="GO" id="GO:0004065">
    <property type="term" value="F:arylsulfatase activity"/>
    <property type="evidence" value="ECO:0007669"/>
    <property type="project" value="TreeGrafter"/>
</dbReference>